<dbReference type="Gramene" id="ERN12908">
    <property type="protein sequence ID" value="ERN12908"/>
    <property type="gene ID" value="AMTR_s00050p00191240"/>
</dbReference>
<keyword evidence="3" id="KW-1185">Reference proteome</keyword>
<protein>
    <submittedName>
        <fullName evidence="2">Uncharacterized protein</fullName>
    </submittedName>
</protein>
<dbReference type="Proteomes" id="UP000017836">
    <property type="component" value="Unassembled WGS sequence"/>
</dbReference>
<dbReference type="AlphaFoldDB" id="W1PXE7"/>
<name>W1PXE7_AMBTC</name>
<dbReference type="EMBL" id="KI392596">
    <property type="protein sequence ID" value="ERN12908.1"/>
    <property type="molecule type" value="Genomic_DNA"/>
</dbReference>
<gene>
    <name evidence="2" type="ORF">AMTR_s00050p00191240</name>
</gene>
<evidence type="ECO:0000313" key="3">
    <source>
        <dbReference type="Proteomes" id="UP000017836"/>
    </source>
</evidence>
<evidence type="ECO:0000256" key="1">
    <source>
        <dbReference type="SAM" id="MobiDB-lite"/>
    </source>
</evidence>
<sequence length="101" mass="11456">MGSVWSTNDCPEAGRPWSPEWQEGCGEAEDQETEMQKNKSTSSQRKGGMREGRRVGTKSWIQPKDNKVADFQSREMKSPQAWFILEKVSTFHARSGDMGDD</sequence>
<organism evidence="2 3">
    <name type="scientific">Amborella trichopoda</name>
    <dbReference type="NCBI Taxonomy" id="13333"/>
    <lineage>
        <taxon>Eukaryota</taxon>
        <taxon>Viridiplantae</taxon>
        <taxon>Streptophyta</taxon>
        <taxon>Embryophyta</taxon>
        <taxon>Tracheophyta</taxon>
        <taxon>Spermatophyta</taxon>
        <taxon>Magnoliopsida</taxon>
        <taxon>Amborellales</taxon>
        <taxon>Amborellaceae</taxon>
        <taxon>Amborella</taxon>
    </lineage>
</organism>
<dbReference type="HOGENOM" id="CLU_2295487_0_0_1"/>
<evidence type="ECO:0000313" key="2">
    <source>
        <dbReference type="EMBL" id="ERN12908.1"/>
    </source>
</evidence>
<reference evidence="3" key="1">
    <citation type="journal article" date="2013" name="Science">
        <title>The Amborella genome and the evolution of flowering plants.</title>
        <authorList>
            <consortium name="Amborella Genome Project"/>
        </authorList>
    </citation>
    <scope>NUCLEOTIDE SEQUENCE [LARGE SCALE GENOMIC DNA]</scope>
</reference>
<accession>W1PXE7</accession>
<proteinExistence type="predicted"/>
<feature type="region of interest" description="Disordered" evidence="1">
    <location>
        <begin position="1"/>
        <end position="66"/>
    </location>
</feature>